<keyword evidence="4" id="KW-1185">Reference proteome</keyword>
<accession>A0A367Y3L8</accession>
<dbReference type="PANTHER" id="PTHR30204:SF58">
    <property type="entry name" value="HTH-TYPE TRANSCRIPTIONAL REGULATOR YFMP"/>
    <property type="match status" value="1"/>
</dbReference>
<reference evidence="3 4" key="1">
    <citation type="submission" date="2018-07" db="EMBL/GenBank/DDBJ databases">
        <title>Microbacterium endoborsara sp. nov., a novel actinobacterium isolated from Borszczowia aralocaspica.</title>
        <authorList>
            <person name="An D."/>
        </authorList>
    </citation>
    <scope>NUCLEOTIDE SEQUENCE [LARGE SCALE GENOMIC DNA]</scope>
    <source>
        <strain evidence="3 4">C1.15228</strain>
    </source>
</reference>
<dbReference type="PRINTS" id="PR00040">
    <property type="entry name" value="HTHMERR"/>
</dbReference>
<dbReference type="AlphaFoldDB" id="A0A367Y3L8"/>
<dbReference type="SUPFAM" id="SSF46955">
    <property type="entry name" value="Putative DNA-binding domain"/>
    <property type="match status" value="1"/>
</dbReference>
<keyword evidence="1" id="KW-0238">DNA-binding</keyword>
<dbReference type="Pfam" id="PF13411">
    <property type="entry name" value="MerR_1"/>
    <property type="match status" value="1"/>
</dbReference>
<proteinExistence type="predicted"/>
<dbReference type="EMBL" id="QORO01000002">
    <property type="protein sequence ID" value="RCK60140.1"/>
    <property type="molecule type" value="Genomic_DNA"/>
</dbReference>
<dbReference type="OrthoDB" id="5345718at2"/>
<dbReference type="InterPro" id="IPR000551">
    <property type="entry name" value="MerR-type_HTH_dom"/>
</dbReference>
<dbReference type="PANTHER" id="PTHR30204">
    <property type="entry name" value="REDOX-CYCLING DRUG-SENSING TRANSCRIPTIONAL ACTIVATOR SOXR"/>
    <property type="match status" value="1"/>
</dbReference>
<feature type="domain" description="HTH merR-type" evidence="2">
    <location>
        <begin position="11"/>
        <end position="71"/>
    </location>
</feature>
<dbReference type="GO" id="GO:0003677">
    <property type="term" value="F:DNA binding"/>
    <property type="evidence" value="ECO:0007669"/>
    <property type="project" value="UniProtKB-KW"/>
</dbReference>
<evidence type="ECO:0000313" key="4">
    <source>
        <dbReference type="Proteomes" id="UP000253508"/>
    </source>
</evidence>
<evidence type="ECO:0000259" key="2">
    <source>
        <dbReference type="PROSITE" id="PS50937"/>
    </source>
</evidence>
<evidence type="ECO:0000256" key="1">
    <source>
        <dbReference type="ARBA" id="ARBA00023125"/>
    </source>
</evidence>
<dbReference type="Proteomes" id="UP000253508">
    <property type="component" value="Unassembled WGS sequence"/>
</dbReference>
<name>A0A367Y3L8_9MICO</name>
<dbReference type="GO" id="GO:0003700">
    <property type="term" value="F:DNA-binding transcription factor activity"/>
    <property type="evidence" value="ECO:0007669"/>
    <property type="project" value="InterPro"/>
</dbReference>
<dbReference type="Gene3D" id="1.10.1660.10">
    <property type="match status" value="1"/>
</dbReference>
<organism evidence="3 4">
    <name type="scientific">Microbacterium sorbitolivorans</name>
    <dbReference type="NCBI Taxonomy" id="1867410"/>
    <lineage>
        <taxon>Bacteria</taxon>
        <taxon>Bacillati</taxon>
        <taxon>Actinomycetota</taxon>
        <taxon>Actinomycetes</taxon>
        <taxon>Micrococcales</taxon>
        <taxon>Microbacteriaceae</taxon>
        <taxon>Microbacterium</taxon>
    </lineage>
</organism>
<dbReference type="SMART" id="SM00422">
    <property type="entry name" value="HTH_MERR"/>
    <property type="match status" value="1"/>
</dbReference>
<evidence type="ECO:0000313" key="3">
    <source>
        <dbReference type="EMBL" id="RCK60140.1"/>
    </source>
</evidence>
<gene>
    <name evidence="3" type="ORF">DTO57_08410</name>
</gene>
<dbReference type="PROSITE" id="PS50937">
    <property type="entry name" value="HTH_MERR_2"/>
    <property type="match status" value="1"/>
</dbReference>
<protein>
    <submittedName>
        <fullName evidence="3">MerR family transcriptional regulator</fullName>
    </submittedName>
</protein>
<dbReference type="InterPro" id="IPR009061">
    <property type="entry name" value="DNA-bd_dom_put_sf"/>
</dbReference>
<dbReference type="InterPro" id="IPR047057">
    <property type="entry name" value="MerR_fam"/>
</dbReference>
<sequence length="87" mass="9681">MDAGEVEFDDELVGVGEQTLRLYERKGLLAPSRTAGGTRRYSEEDLSTVRRVIELVEVGVNLVGIRHVLELEAANQALRARLDELTD</sequence>
<comment type="caution">
    <text evidence="3">The sequence shown here is derived from an EMBL/GenBank/DDBJ whole genome shotgun (WGS) entry which is preliminary data.</text>
</comment>